<evidence type="ECO:0000313" key="1">
    <source>
        <dbReference type="EMBL" id="EDS35967.1"/>
    </source>
</evidence>
<dbReference type="HOGENOM" id="CLU_1940150_0_0_1"/>
<keyword evidence="3" id="KW-1185">Reference proteome</keyword>
<dbReference type="EnsemblMetazoa" id="CPIJ002370-RA">
    <property type="protein sequence ID" value="CPIJ002370-PA"/>
    <property type="gene ID" value="CPIJ002370"/>
</dbReference>
<evidence type="ECO:0000313" key="2">
    <source>
        <dbReference type="EnsemblMetazoa" id="CPIJ002370-PA"/>
    </source>
</evidence>
<dbReference type="InParanoid" id="B0W5Y0"/>
<dbReference type="EMBL" id="DS231845">
    <property type="protein sequence ID" value="EDS35967.1"/>
    <property type="molecule type" value="Genomic_DNA"/>
</dbReference>
<dbReference type="KEGG" id="cqu:CpipJ_CPIJ002370"/>
<accession>B0W5Y0</accession>
<evidence type="ECO:0000313" key="3">
    <source>
        <dbReference type="Proteomes" id="UP000002320"/>
    </source>
</evidence>
<dbReference type="AlphaFoldDB" id="B0W5Y0"/>
<protein>
    <submittedName>
        <fullName evidence="1 2">Uncharacterized protein</fullName>
    </submittedName>
</protein>
<organism>
    <name type="scientific">Culex quinquefasciatus</name>
    <name type="common">Southern house mosquito</name>
    <name type="synonym">Culex pungens</name>
    <dbReference type="NCBI Taxonomy" id="7176"/>
    <lineage>
        <taxon>Eukaryota</taxon>
        <taxon>Metazoa</taxon>
        <taxon>Ecdysozoa</taxon>
        <taxon>Arthropoda</taxon>
        <taxon>Hexapoda</taxon>
        <taxon>Insecta</taxon>
        <taxon>Pterygota</taxon>
        <taxon>Neoptera</taxon>
        <taxon>Endopterygota</taxon>
        <taxon>Diptera</taxon>
        <taxon>Nematocera</taxon>
        <taxon>Culicoidea</taxon>
        <taxon>Culicidae</taxon>
        <taxon>Culicinae</taxon>
        <taxon>Culicini</taxon>
        <taxon>Culex</taxon>
        <taxon>Culex</taxon>
    </lineage>
</organism>
<dbReference type="VEuPathDB" id="VectorBase:CQUJHB004207"/>
<proteinExistence type="predicted"/>
<reference evidence="1" key="1">
    <citation type="submission" date="2007-03" db="EMBL/GenBank/DDBJ databases">
        <title>Annotation of Culex pipiens quinquefasciatus.</title>
        <authorList>
            <consortium name="The Broad Institute Genome Sequencing Platform"/>
            <person name="Atkinson P.W."/>
            <person name="Hemingway J."/>
            <person name="Christensen B.M."/>
            <person name="Higgs S."/>
            <person name="Kodira C."/>
            <person name="Hannick L."/>
            <person name="Megy K."/>
            <person name="O'Leary S."/>
            <person name="Pearson M."/>
            <person name="Haas B.J."/>
            <person name="Mauceli E."/>
            <person name="Wortman J.R."/>
            <person name="Lee N.H."/>
            <person name="Guigo R."/>
            <person name="Stanke M."/>
            <person name="Alvarado L."/>
            <person name="Amedeo P."/>
            <person name="Antoine C.H."/>
            <person name="Arensburger P."/>
            <person name="Bidwell S.L."/>
            <person name="Crawford M."/>
            <person name="Camaro F."/>
            <person name="Devon K."/>
            <person name="Engels R."/>
            <person name="Hammond M."/>
            <person name="Howarth C."/>
            <person name="Koehrsen M."/>
            <person name="Lawson D."/>
            <person name="Montgomery P."/>
            <person name="Nene V."/>
            <person name="Nusbaum C."/>
            <person name="Puiu D."/>
            <person name="Romero-Severson J."/>
            <person name="Severson D.W."/>
            <person name="Shumway M."/>
            <person name="Sisk P."/>
            <person name="Stolte C."/>
            <person name="Zeng Q."/>
            <person name="Eisenstadt E."/>
            <person name="Fraser-Liggett C."/>
            <person name="Strausberg R."/>
            <person name="Galagan J."/>
            <person name="Birren B."/>
            <person name="Collins F.H."/>
        </authorList>
    </citation>
    <scope>NUCLEOTIDE SEQUENCE [LARGE SCALE GENOMIC DNA]</scope>
    <source>
        <strain evidence="1">JHB</strain>
    </source>
</reference>
<reference evidence="2" key="2">
    <citation type="submission" date="2021-02" db="UniProtKB">
        <authorList>
            <consortium name="EnsemblMetazoa"/>
        </authorList>
    </citation>
    <scope>IDENTIFICATION</scope>
    <source>
        <strain evidence="2">JHB</strain>
    </source>
</reference>
<dbReference type="VEuPathDB" id="VectorBase:CPIJ002370"/>
<name>B0W5Y0_CULQU</name>
<sequence>MFVSIVFGRCLIEKVLVKSRVFVKKATSGVCPTRSWTNLPGDRTGTALGWRNFFIFGDFFYQARRLLRTLPAGFVQDGRFVWRRKSLDFLQACRTEASTSKRFSFAKRGADWSGSNPGFFGATPMRLKIG</sequence>
<gene>
    <name evidence="2" type="primary">6033689</name>
    <name evidence="1" type="ORF">CpipJ_CPIJ002370</name>
</gene>
<dbReference type="Proteomes" id="UP000002320">
    <property type="component" value="Unassembled WGS sequence"/>
</dbReference>